<dbReference type="PANTHER" id="PTHR44329">
    <property type="entry name" value="SERINE/THREONINE-PROTEIN KINASE TNNI3K-RELATED"/>
    <property type="match status" value="1"/>
</dbReference>
<accession>A0A8H3KXH3</accession>
<reference evidence="3" key="1">
    <citation type="submission" date="2019-10" db="EMBL/GenBank/DDBJ databases">
        <title>Conservation and host-specific expression of non-tandemly repeated heterogenous ribosome RNA gene in arbuscular mycorrhizal fungi.</title>
        <authorList>
            <person name="Maeda T."/>
            <person name="Kobayashi Y."/>
            <person name="Nakagawa T."/>
            <person name="Ezawa T."/>
            <person name="Yamaguchi K."/>
            <person name="Bino T."/>
            <person name="Nishimoto Y."/>
            <person name="Shigenobu S."/>
            <person name="Kawaguchi M."/>
        </authorList>
    </citation>
    <scope>NUCLEOTIDE SEQUENCE</scope>
    <source>
        <strain evidence="3">HR1</strain>
    </source>
</reference>
<feature type="region of interest" description="Disordered" evidence="1">
    <location>
        <begin position="430"/>
        <end position="455"/>
    </location>
</feature>
<evidence type="ECO:0000313" key="4">
    <source>
        <dbReference type="Proteomes" id="UP000615446"/>
    </source>
</evidence>
<dbReference type="InterPro" id="IPR001245">
    <property type="entry name" value="Ser-Thr/Tyr_kinase_cat_dom"/>
</dbReference>
<dbReference type="GO" id="GO:0005524">
    <property type="term" value="F:ATP binding"/>
    <property type="evidence" value="ECO:0007669"/>
    <property type="project" value="InterPro"/>
</dbReference>
<feature type="domain" description="Protein kinase" evidence="2">
    <location>
        <begin position="91"/>
        <end position="362"/>
    </location>
</feature>
<proteinExistence type="predicted"/>
<dbReference type="SUPFAM" id="SSF56112">
    <property type="entry name" value="Protein kinase-like (PK-like)"/>
    <property type="match status" value="1"/>
</dbReference>
<dbReference type="GO" id="GO:0004674">
    <property type="term" value="F:protein serine/threonine kinase activity"/>
    <property type="evidence" value="ECO:0007669"/>
    <property type="project" value="TreeGrafter"/>
</dbReference>
<gene>
    <name evidence="3" type="ORF">RCL2_000513200</name>
</gene>
<feature type="compositionally biased region" description="Acidic residues" evidence="1">
    <location>
        <begin position="445"/>
        <end position="455"/>
    </location>
</feature>
<keyword evidence="3" id="KW-0808">Transferase</keyword>
<dbReference type="Pfam" id="PF07714">
    <property type="entry name" value="PK_Tyr_Ser-Thr"/>
    <property type="match status" value="1"/>
</dbReference>
<protein>
    <submittedName>
        <fullName evidence="3">Kinase-like domain-containing protein</fullName>
    </submittedName>
</protein>
<dbReference type="Gene3D" id="1.10.510.10">
    <property type="entry name" value="Transferase(Phosphotransferase) domain 1"/>
    <property type="match status" value="1"/>
</dbReference>
<keyword evidence="3" id="KW-0418">Kinase</keyword>
<comment type="caution">
    <text evidence="3">The sequence shown here is derived from an EMBL/GenBank/DDBJ whole genome shotgun (WGS) entry which is preliminary data.</text>
</comment>
<evidence type="ECO:0000256" key="1">
    <source>
        <dbReference type="SAM" id="MobiDB-lite"/>
    </source>
</evidence>
<dbReference type="InterPro" id="IPR051681">
    <property type="entry name" value="Ser/Thr_Kinases-Pseudokinases"/>
</dbReference>
<evidence type="ECO:0000259" key="2">
    <source>
        <dbReference type="PROSITE" id="PS50011"/>
    </source>
</evidence>
<dbReference type="PANTHER" id="PTHR44329:SF6">
    <property type="entry name" value="RECEPTOR-INTERACTING SERINE_THREONINE-PROTEIN KINASE 1"/>
    <property type="match status" value="1"/>
</dbReference>
<dbReference type="Proteomes" id="UP000615446">
    <property type="component" value="Unassembled WGS sequence"/>
</dbReference>
<dbReference type="Gene3D" id="1.10.10.1010">
    <property type="entry name" value="Intein homing endonuclease, domain IV"/>
    <property type="match status" value="1"/>
</dbReference>
<dbReference type="InterPro" id="IPR011009">
    <property type="entry name" value="Kinase-like_dom_sf"/>
</dbReference>
<sequence>MSYGKNELVNTAIKRAFALVDYNIYNDTHKRYEFKKQTILTDESLTENEKNEAIILITKAYDADKITFNEECQINTFKPNRIVEWVPYNNLKNIKYLAKGGFSEIYTANWIEGHFIEWDSKEQQLKRFGNQIIVLKRLENVENANHSWLEEAKSHLIISNKWPDIVQCYGLTQDPSNGDYMLVMNKLNIDLRKYLQQNHYKLTWKERISIINDVTMALSRIHDEKAIHRDLHSGNILFKTETFRISDLGFCGPVDKPLKSIYGNLPYIAPEVIIGKEQTYESDIYSIAMLMWEISSGQPPFINYEHNYDLAMNIINGIRPKIGSGTPLKYENLMKQCWDADPSNRPNIETLRNKIRELNLFYQNKSNDQTEENNNNLEINNNVNNSENSISTIFYSKSLDFHIPDNNIQDDHKRETMKLKVKKNDINFDDEDEIYNNPNLHSEEQNELELPDGNN</sequence>
<organism evidence="3 4">
    <name type="scientific">Rhizophagus clarus</name>
    <dbReference type="NCBI Taxonomy" id="94130"/>
    <lineage>
        <taxon>Eukaryota</taxon>
        <taxon>Fungi</taxon>
        <taxon>Fungi incertae sedis</taxon>
        <taxon>Mucoromycota</taxon>
        <taxon>Glomeromycotina</taxon>
        <taxon>Glomeromycetes</taxon>
        <taxon>Glomerales</taxon>
        <taxon>Glomeraceae</taxon>
        <taxon>Rhizophagus</taxon>
    </lineage>
</organism>
<dbReference type="AlphaFoldDB" id="A0A8H3KXH3"/>
<dbReference type="InterPro" id="IPR000719">
    <property type="entry name" value="Prot_kinase_dom"/>
</dbReference>
<dbReference type="OrthoDB" id="339325at2759"/>
<name>A0A8H3KXH3_9GLOM</name>
<evidence type="ECO:0000313" key="3">
    <source>
        <dbReference type="EMBL" id="GES77798.1"/>
    </source>
</evidence>
<dbReference type="EMBL" id="BLAL01000034">
    <property type="protein sequence ID" value="GES77798.1"/>
    <property type="molecule type" value="Genomic_DNA"/>
</dbReference>
<dbReference type="PROSITE" id="PS50011">
    <property type="entry name" value="PROTEIN_KINASE_DOM"/>
    <property type="match status" value="1"/>
</dbReference>